<dbReference type="PANTHER" id="PTHR18947:SF28">
    <property type="entry name" value="GIRDIN, ISOFORM A"/>
    <property type="match status" value="1"/>
</dbReference>
<dbReference type="InterPro" id="IPR056023">
    <property type="entry name" value="DUF7603"/>
</dbReference>
<reference evidence="4 5" key="1">
    <citation type="submission" date="2016-10" db="EMBL/GenBank/DDBJ databases">
        <title>Proteomics and genomics reveal pathogen-plant mechanisms compatible with a hemibiotrophic lifestyle of Diplodia corticola.</title>
        <authorList>
            <person name="Fernandes I."/>
            <person name="De Jonge R."/>
            <person name="Van De Peer Y."/>
            <person name="Devreese B."/>
            <person name="Alves A."/>
            <person name="Esteves A.C."/>
        </authorList>
    </citation>
    <scope>NUCLEOTIDE SEQUENCE [LARGE SCALE GENOMIC DNA]</scope>
    <source>
        <strain evidence="4 5">CBS 112549</strain>
    </source>
</reference>
<feature type="coiled-coil region" evidence="1">
    <location>
        <begin position="1076"/>
        <end position="1145"/>
    </location>
</feature>
<feature type="compositionally biased region" description="Polar residues" evidence="2">
    <location>
        <begin position="672"/>
        <end position="683"/>
    </location>
</feature>
<feature type="compositionally biased region" description="Polar residues" evidence="2">
    <location>
        <begin position="278"/>
        <end position="287"/>
    </location>
</feature>
<dbReference type="GO" id="GO:0031122">
    <property type="term" value="P:cytoplasmic microtubule organization"/>
    <property type="evidence" value="ECO:0007669"/>
    <property type="project" value="TreeGrafter"/>
</dbReference>
<feature type="compositionally biased region" description="Polar residues" evidence="2">
    <location>
        <begin position="184"/>
        <end position="194"/>
    </location>
</feature>
<feature type="compositionally biased region" description="Polar residues" evidence="2">
    <location>
        <begin position="38"/>
        <end position="57"/>
    </location>
</feature>
<dbReference type="Pfam" id="PF24554">
    <property type="entry name" value="DUF7603"/>
    <property type="match status" value="1"/>
</dbReference>
<accession>A0A1J9R7T0</accession>
<dbReference type="EMBL" id="MNUE01000006">
    <property type="protein sequence ID" value="OJD37606.1"/>
    <property type="molecule type" value="Genomic_DNA"/>
</dbReference>
<feature type="coiled-coil region" evidence="1">
    <location>
        <begin position="717"/>
        <end position="793"/>
    </location>
</feature>
<dbReference type="PANTHER" id="PTHR18947">
    <property type="entry name" value="HOOK PROTEINS"/>
    <property type="match status" value="1"/>
</dbReference>
<feature type="compositionally biased region" description="Acidic residues" evidence="2">
    <location>
        <begin position="239"/>
        <end position="249"/>
    </location>
</feature>
<comment type="caution">
    <text evidence="4">The sequence shown here is derived from an EMBL/GenBank/DDBJ whole genome shotgun (WGS) entry which is preliminary data.</text>
</comment>
<feature type="region of interest" description="Disordered" evidence="2">
    <location>
        <begin position="278"/>
        <end position="299"/>
    </location>
</feature>
<dbReference type="GO" id="GO:0030705">
    <property type="term" value="P:cytoskeleton-dependent intracellular transport"/>
    <property type="evidence" value="ECO:0007669"/>
    <property type="project" value="TreeGrafter"/>
</dbReference>
<feature type="region of interest" description="Disordered" evidence="2">
    <location>
        <begin position="1"/>
        <end position="259"/>
    </location>
</feature>
<feature type="compositionally biased region" description="Polar residues" evidence="2">
    <location>
        <begin position="211"/>
        <end position="226"/>
    </location>
</feature>
<dbReference type="STRING" id="236234.A0A1J9R7T0"/>
<dbReference type="GO" id="GO:0051959">
    <property type="term" value="F:dynein light intermediate chain binding"/>
    <property type="evidence" value="ECO:0007669"/>
    <property type="project" value="TreeGrafter"/>
</dbReference>
<dbReference type="GO" id="GO:0005737">
    <property type="term" value="C:cytoplasm"/>
    <property type="evidence" value="ECO:0007669"/>
    <property type="project" value="TreeGrafter"/>
</dbReference>
<feature type="coiled-coil region" evidence="1">
    <location>
        <begin position="403"/>
        <end position="637"/>
    </location>
</feature>
<dbReference type="OrthoDB" id="5395440at2759"/>
<protein>
    <submittedName>
        <fullName evidence="4">Intracellular protein transport-like protein</fullName>
    </submittedName>
</protein>
<gene>
    <name evidence="4" type="ORF">BKCO1_6000209</name>
</gene>
<feature type="compositionally biased region" description="Acidic residues" evidence="2">
    <location>
        <begin position="144"/>
        <end position="153"/>
    </location>
</feature>
<evidence type="ECO:0000256" key="1">
    <source>
        <dbReference type="SAM" id="Coils"/>
    </source>
</evidence>
<feature type="compositionally biased region" description="Basic and acidic residues" evidence="2">
    <location>
        <begin position="702"/>
        <end position="713"/>
    </location>
</feature>
<dbReference type="GeneID" id="31018121"/>
<keyword evidence="1" id="KW-0175">Coiled coil</keyword>
<keyword evidence="5" id="KW-1185">Reference proteome</keyword>
<dbReference type="GO" id="GO:0008017">
    <property type="term" value="F:microtubule binding"/>
    <property type="evidence" value="ECO:0007669"/>
    <property type="project" value="TreeGrafter"/>
</dbReference>
<dbReference type="GO" id="GO:0005815">
    <property type="term" value="C:microtubule organizing center"/>
    <property type="evidence" value="ECO:0007669"/>
    <property type="project" value="TreeGrafter"/>
</dbReference>
<feature type="domain" description="DUF7603" evidence="3">
    <location>
        <begin position="886"/>
        <end position="991"/>
    </location>
</feature>
<organism evidence="4 5">
    <name type="scientific">Diplodia corticola</name>
    <dbReference type="NCBI Taxonomy" id="236234"/>
    <lineage>
        <taxon>Eukaryota</taxon>
        <taxon>Fungi</taxon>
        <taxon>Dikarya</taxon>
        <taxon>Ascomycota</taxon>
        <taxon>Pezizomycotina</taxon>
        <taxon>Dothideomycetes</taxon>
        <taxon>Dothideomycetes incertae sedis</taxon>
        <taxon>Botryosphaeriales</taxon>
        <taxon>Botryosphaeriaceae</taxon>
        <taxon>Diplodia</taxon>
    </lineage>
</organism>
<sequence>MHAHTQTPPLRRRGSNSSETPLSPDIEAPQLRTASLFGITTPSSATFRAQTPASPTVASPPVRRKPLPANASPVATRFSSQSYTTGPRIVERGHTQRAFSTDNTPHPFARSQAVFTPPLTATKEEFNPSTRDNSATTGATPNDPLDDYIAEDEDRPRRASSQYGGLLPGVEDNSRPGYDRAASSYHTARVSTSEWDPETAPDNTHSRERTPTMSSYDSQRTPNLTLQIHGEDGVTGDFLDYDQLTDDEDHSPKPEMAAGGNKFTSFFGWKSGSQNLANGSPATNFSDDSPAPNGLNLQKKTPKALDIPAANSQQSYFTVPGTPLYSSSPSVNAHVEELERELREISQELAGSIKRELELEDELENYKAENPTGTTENRRTSDYYSDSGASSAKFPIGDPEARLETLEKLRRKAEQDRASAKNETAQRLQDELRRRADLESQVQSLEEQLQGNEKLDDIKRRLVDEKQAKENLEDLLAALREAHDKDRGERDNLRDEIIPQLNARLTGLETGAGEVEKLRYENTRLQQELESFQMEILPDLRTRLDQFKDMQQENARLQYELDNVRNETNDAQADRIEKLQDEITRLKRQLSTVQNEANIAEVAQLQATQLQALGEENSRLQQELQTVRNENQSLLNARRMRLELAQQSDRFNSISEEGEEGTASASPKIGLSRSNSLARNSVQLLKRGSRSGTLTGLSRSNSVKEKGEAPRDFGEKMKDVEEQRDALHRALKQLLARYEQQEKNHAKKIKLLEMERDRALNVSPRRTAFHGEVTNLRAEINHLRKRADDALDQKWQVEKNLGGVRMDLARAELETSSLRDLMSEKDMFVQERRPSAGSVYSDDSQAPVTLERAYKELQTLHALSLARVKGMEEGEDAEEAERVLGLLKQSISDAKTERDNALKEAETYRQQARNLQESEVAHLDKEHSLASELFGAAKRMDELAAQTQIQLQQNDALRQRLAEAIGRGESEQRLAAKRITEMQSKLRAAEEGVSVAQNQSDEALNPHEDELRAINDSQVAQLKRMQGARGLLDTTRLTPAYSPMPKPLSPIFAQRSPRLDITSSGLGISIQQATKTGELEHKVHDLEKALSDADREMEEVVGRMNMAQIEVAELQTEKDEAMRETRRLQAEITAQRELVKELMSQQ</sequence>
<feature type="compositionally biased region" description="Low complexity" evidence="2">
    <location>
        <begin position="382"/>
        <end position="392"/>
    </location>
</feature>
<feature type="compositionally biased region" description="Polar residues" evidence="2">
    <location>
        <begin position="127"/>
        <end position="140"/>
    </location>
</feature>
<proteinExistence type="predicted"/>
<evidence type="ECO:0000313" key="5">
    <source>
        <dbReference type="Proteomes" id="UP000183809"/>
    </source>
</evidence>
<dbReference type="AlphaFoldDB" id="A0A1J9R7T0"/>
<dbReference type="RefSeq" id="XP_020133721.1">
    <property type="nucleotide sequence ID" value="XM_020277860.1"/>
</dbReference>
<feature type="compositionally biased region" description="Polar residues" evidence="2">
    <location>
        <begin position="690"/>
        <end position="701"/>
    </location>
</feature>
<dbReference type="Proteomes" id="UP000183809">
    <property type="component" value="Unassembled WGS sequence"/>
</dbReference>
<evidence type="ECO:0000313" key="4">
    <source>
        <dbReference type="EMBL" id="OJD37606.1"/>
    </source>
</evidence>
<name>A0A1J9R7T0_9PEZI</name>
<feature type="region of interest" description="Disordered" evidence="2">
    <location>
        <begin position="651"/>
        <end position="713"/>
    </location>
</feature>
<evidence type="ECO:0000256" key="2">
    <source>
        <dbReference type="SAM" id="MobiDB-lite"/>
    </source>
</evidence>
<feature type="region of interest" description="Disordered" evidence="2">
    <location>
        <begin position="364"/>
        <end position="399"/>
    </location>
</feature>
<feature type="coiled-coil region" evidence="1">
    <location>
        <begin position="877"/>
        <end position="918"/>
    </location>
</feature>
<evidence type="ECO:0000259" key="3">
    <source>
        <dbReference type="Pfam" id="PF24554"/>
    </source>
</evidence>